<accession>A0A418PX11</accession>
<dbReference type="InterPro" id="IPR055557">
    <property type="entry name" value="DUF7133"/>
</dbReference>
<keyword evidence="2 4" id="KW-0479">Metal-binding</keyword>
<evidence type="ECO:0000256" key="4">
    <source>
        <dbReference type="PROSITE-ProRule" id="PRU00433"/>
    </source>
</evidence>
<dbReference type="GO" id="GO:0046872">
    <property type="term" value="F:metal ion binding"/>
    <property type="evidence" value="ECO:0007669"/>
    <property type="project" value="UniProtKB-KW"/>
</dbReference>
<dbReference type="InterPro" id="IPR036909">
    <property type="entry name" value="Cyt_c-like_dom_sf"/>
</dbReference>
<dbReference type="SUPFAM" id="SSF46626">
    <property type="entry name" value="Cytochrome c"/>
    <property type="match status" value="1"/>
</dbReference>
<dbReference type="OrthoDB" id="9808161at2"/>
<sequence length="1035" mass="115873">MKYFIPVILGAFLIISCKNTPKEDEYDPDAFINPELFKDHIRSTDFQTPEQELAGFHLPPGFEINLFASEPDITKPINMEFDDQGRLWVTHSIEYPYEASTGSGQDKITILEDTDGDGKADKFTDFASDLNIPIGIMPVKGGAVAFSIPNIYFFEDKNGDDRYDEKRVLLGPFGHEDTHGMINNFFRGLDGWIYSSHGFRNTSNVAGADQDSINMTSGNTFRFKIDGSHVEQTTYGRVNPFGFAVDDLGYLYSADCHSMPIYQTINQGDYPHFGKKAPGLGFGPQMMDYQIGSTALSGLAYYNGPAFPEAYRNSFYSGDVVASRVSRNTVSFTGSTPQAKQEKDFLVSEDPWFRPVDIKIGPDGALYIADFYNRIIGHYEVPLDHPGRDRKSGRIWRITYKGQTDEKIDWSKANLDELLKGLGSSTFSQRMMASNRLVDYQGKEAVAPLKSLIKDSKASSHQKAHALWVLKRLNALSFEELAQAAKGKDQEVRVHAYRILTEYESLDAKQRALVLEGMRHTDPHTQRAAADVLVRHHHSDQIKPMVSVAQSVPLSDTHLKYTLMIALRDHLKEPDILKSTVAQTWTEQETKLIMDVLTDVQSPIASEFLFANLKKYQTPTDRTVVYLEHVGRFIPENQLTQAIDFIREKFKSDAPAQYTLYTTIETGIGQRGGSVNKKQMTDWAISFAGDFLKNLENKPEPVADKPTAHVDEEYEFFEEISRRQVFAANVASANKLMAYESGLQNLLNATWAKNRARAMAAKALLDINPSKNFDLVAEKLNDNTSEQAFREELARTIGTSTYSGVTSLLNQSLKDAPSGLQVAIASVFVNSAEGRSNLLRAAKDGNMSPRILMDRRINEQLLAKLTPGQKKEYDALTAGMDTMLEERQKLIEARLARFDPKPDVEKGKAIFANTCTVCHQINGQGGIIGPQLDGIGNWGRRSLAEKILDPNRNISQAFKTYTLTLNDGKVLNGLFRRSEGELEIYASTTGQEFSVAKEDIKEKKASQYTLMPDNFGETLSEEDFDALIGYLLTQK</sequence>
<keyword evidence="1 4" id="KW-0349">Heme</keyword>
<dbReference type="PANTHER" id="PTHR33546">
    <property type="entry name" value="LARGE, MULTIFUNCTIONAL SECRETED PROTEIN-RELATED"/>
    <property type="match status" value="1"/>
</dbReference>
<dbReference type="Pfam" id="PF23500">
    <property type="entry name" value="DUF7133"/>
    <property type="match status" value="1"/>
</dbReference>
<dbReference type="InterPro" id="IPR013427">
    <property type="entry name" value="Haem-bd_dom_put"/>
</dbReference>
<dbReference type="GO" id="GO:0020037">
    <property type="term" value="F:heme binding"/>
    <property type="evidence" value="ECO:0007669"/>
    <property type="project" value="InterPro"/>
</dbReference>
<dbReference type="Gene3D" id="2.120.10.30">
    <property type="entry name" value="TolB, C-terminal domain"/>
    <property type="match status" value="1"/>
</dbReference>
<dbReference type="InterPro" id="IPR011041">
    <property type="entry name" value="Quinoprot_gluc/sorb_DH_b-prop"/>
</dbReference>
<dbReference type="InterPro" id="IPR011042">
    <property type="entry name" value="6-blade_b-propeller_TolB-like"/>
</dbReference>
<gene>
    <name evidence="6" type="ORF">D0X99_03065</name>
</gene>
<keyword evidence="3 4" id="KW-0408">Iron</keyword>
<dbReference type="NCBIfam" id="TIGR02604">
    <property type="entry name" value="Piru_Ver_Nterm"/>
    <property type="match status" value="1"/>
</dbReference>
<evidence type="ECO:0000313" key="7">
    <source>
        <dbReference type="Proteomes" id="UP000283522"/>
    </source>
</evidence>
<dbReference type="EMBL" id="QXML01000001">
    <property type="protein sequence ID" value="RIW18678.1"/>
    <property type="molecule type" value="Genomic_DNA"/>
</dbReference>
<dbReference type="PROSITE" id="PS51007">
    <property type="entry name" value="CYTC"/>
    <property type="match status" value="1"/>
</dbReference>
<name>A0A418PX11_9BACT</name>
<evidence type="ECO:0000256" key="3">
    <source>
        <dbReference type="ARBA" id="ARBA00023004"/>
    </source>
</evidence>
<dbReference type="SUPFAM" id="SSF50952">
    <property type="entry name" value="Soluble quinoprotein glucose dehydrogenase"/>
    <property type="match status" value="1"/>
</dbReference>
<dbReference type="Gene3D" id="1.25.10.10">
    <property type="entry name" value="Leucine-rich Repeat Variant"/>
    <property type="match status" value="1"/>
</dbReference>
<dbReference type="SUPFAM" id="SSF48371">
    <property type="entry name" value="ARM repeat"/>
    <property type="match status" value="1"/>
</dbReference>
<dbReference type="Pfam" id="PF00034">
    <property type="entry name" value="Cytochrom_C"/>
    <property type="match status" value="1"/>
</dbReference>
<dbReference type="InterPro" id="IPR011989">
    <property type="entry name" value="ARM-like"/>
</dbReference>
<evidence type="ECO:0000256" key="1">
    <source>
        <dbReference type="ARBA" id="ARBA00022617"/>
    </source>
</evidence>
<protein>
    <submittedName>
        <fullName evidence="6">Dehydrogenase</fullName>
    </submittedName>
</protein>
<dbReference type="InterPro" id="IPR016024">
    <property type="entry name" value="ARM-type_fold"/>
</dbReference>
<dbReference type="InterPro" id="IPR009056">
    <property type="entry name" value="Cyt_c-like_dom"/>
</dbReference>
<reference evidence="6 7" key="1">
    <citation type="submission" date="2018-09" db="EMBL/GenBank/DDBJ databases">
        <authorList>
            <person name="Wang X."/>
            <person name="Du Z."/>
        </authorList>
    </citation>
    <scope>NUCLEOTIDE SEQUENCE [LARGE SCALE GENOMIC DNA]</scope>
    <source>
        <strain evidence="6 7">N3</strain>
    </source>
</reference>
<dbReference type="AlphaFoldDB" id="A0A418PX11"/>
<feature type="domain" description="Cytochrome c" evidence="5">
    <location>
        <begin position="902"/>
        <end position="1035"/>
    </location>
</feature>
<evidence type="ECO:0000313" key="6">
    <source>
        <dbReference type="EMBL" id="RIW18678.1"/>
    </source>
</evidence>
<proteinExistence type="predicted"/>
<dbReference type="PANTHER" id="PTHR33546:SF1">
    <property type="entry name" value="LARGE, MULTIFUNCTIONAL SECRETED PROTEIN"/>
    <property type="match status" value="1"/>
</dbReference>
<dbReference type="Proteomes" id="UP000283522">
    <property type="component" value="Unassembled WGS sequence"/>
</dbReference>
<comment type="caution">
    <text evidence="6">The sequence shown here is derived from an EMBL/GenBank/DDBJ whole genome shotgun (WGS) entry which is preliminary data.</text>
</comment>
<dbReference type="GO" id="GO:0009055">
    <property type="term" value="F:electron transfer activity"/>
    <property type="evidence" value="ECO:0007669"/>
    <property type="project" value="InterPro"/>
</dbReference>
<organism evidence="6 7">
    <name type="scientific">Algoriphagus lacus</name>
    <dbReference type="NCBI Taxonomy" id="2056311"/>
    <lineage>
        <taxon>Bacteria</taxon>
        <taxon>Pseudomonadati</taxon>
        <taxon>Bacteroidota</taxon>
        <taxon>Cytophagia</taxon>
        <taxon>Cytophagales</taxon>
        <taxon>Cyclobacteriaceae</taxon>
        <taxon>Algoriphagus</taxon>
    </lineage>
</organism>
<keyword evidence="7" id="KW-1185">Reference proteome</keyword>
<evidence type="ECO:0000259" key="5">
    <source>
        <dbReference type="PROSITE" id="PS51007"/>
    </source>
</evidence>
<evidence type="ECO:0000256" key="2">
    <source>
        <dbReference type="ARBA" id="ARBA00022723"/>
    </source>
</evidence>
<dbReference type="NCBIfam" id="TIGR02603">
    <property type="entry name" value="CxxCH_TIGR02603"/>
    <property type="match status" value="1"/>
</dbReference>
<dbReference type="Gene3D" id="1.10.760.10">
    <property type="entry name" value="Cytochrome c-like domain"/>
    <property type="match status" value="1"/>
</dbReference>
<dbReference type="PROSITE" id="PS51257">
    <property type="entry name" value="PROKAR_LIPOPROTEIN"/>
    <property type="match status" value="1"/>
</dbReference>
<dbReference type="InterPro" id="IPR013428">
    <property type="entry name" value="Membrane-bound_put_N"/>
</dbReference>
<dbReference type="RefSeq" id="WP_119476156.1">
    <property type="nucleotide sequence ID" value="NZ_QXML01000001.1"/>
</dbReference>